<evidence type="ECO:0000259" key="10">
    <source>
        <dbReference type="PROSITE" id="PS50929"/>
    </source>
</evidence>
<feature type="transmembrane region" description="Helical" evidence="8">
    <location>
        <begin position="240"/>
        <end position="257"/>
    </location>
</feature>
<evidence type="ECO:0000313" key="11">
    <source>
        <dbReference type="EMBL" id="MFC6154645.1"/>
    </source>
</evidence>
<evidence type="ECO:0000256" key="8">
    <source>
        <dbReference type="SAM" id="Phobius"/>
    </source>
</evidence>
<keyword evidence="4 11" id="KW-0067">ATP-binding</keyword>
<dbReference type="PROSITE" id="PS00211">
    <property type="entry name" value="ABC_TRANSPORTER_1"/>
    <property type="match status" value="1"/>
</dbReference>
<feature type="transmembrane region" description="Helical" evidence="8">
    <location>
        <begin position="138"/>
        <end position="164"/>
    </location>
</feature>
<feature type="region of interest" description="Disordered" evidence="7">
    <location>
        <begin position="1"/>
        <end position="47"/>
    </location>
</feature>
<evidence type="ECO:0000256" key="6">
    <source>
        <dbReference type="ARBA" id="ARBA00023136"/>
    </source>
</evidence>
<evidence type="ECO:0000256" key="3">
    <source>
        <dbReference type="ARBA" id="ARBA00022741"/>
    </source>
</evidence>
<keyword evidence="6 8" id="KW-0472">Membrane</keyword>
<dbReference type="SMART" id="SM00382">
    <property type="entry name" value="AAA"/>
    <property type="match status" value="1"/>
</dbReference>
<dbReference type="InterPro" id="IPR003593">
    <property type="entry name" value="AAA+_ATPase"/>
</dbReference>
<dbReference type="InterPro" id="IPR003439">
    <property type="entry name" value="ABC_transporter-like_ATP-bd"/>
</dbReference>
<dbReference type="InterPro" id="IPR011527">
    <property type="entry name" value="ABC1_TM_dom"/>
</dbReference>
<dbReference type="Gene3D" id="3.40.50.300">
    <property type="entry name" value="P-loop containing nucleotide triphosphate hydrolases"/>
    <property type="match status" value="1"/>
</dbReference>
<evidence type="ECO:0000259" key="9">
    <source>
        <dbReference type="PROSITE" id="PS50893"/>
    </source>
</evidence>
<dbReference type="InterPro" id="IPR039421">
    <property type="entry name" value="Type_1_exporter"/>
</dbReference>
<dbReference type="Gene3D" id="1.20.1560.10">
    <property type="entry name" value="ABC transporter type 1, transmembrane domain"/>
    <property type="match status" value="1"/>
</dbReference>
<keyword evidence="2 8" id="KW-0812">Transmembrane</keyword>
<evidence type="ECO:0000256" key="1">
    <source>
        <dbReference type="ARBA" id="ARBA00004651"/>
    </source>
</evidence>
<feature type="transmembrane region" description="Helical" evidence="8">
    <location>
        <begin position="217"/>
        <end position="234"/>
    </location>
</feature>
<dbReference type="PANTHER" id="PTHR43394:SF1">
    <property type="entry name" value="ATP-BINDING CASSETTE SUB-FAMILY B MEMBER 10, MITOCHONDRIAL"/>
    <property type="match status" value="1"/>
</dbReference>
<organism evidence="11 12">
    <name type="scientific">Nocardioides yefusunii</name>
    <dbReference type="NCBI Taxonomy" id="2500546"/>
    <lineage>
        <taxon>Bacteria</taxon>
        <taxon>Bacillati</taxon>
        <taxon>Actinomycetota</taxon>
        <taxon>Actinomycetes</taxon>
        <taxon>Propionibacteriales</taxon>
        <taxon>Nocardioidaceae</taxon>
        <taxon>Nocardioides</taxon>
    </lineage>
</organism>
<sequence length="656" mass="70634">MSSPDNTAAESTAAETATAAQGDLKKTERIQRPRGGPHGGGGVGEKADDFWSSARRLVDRMRPERARIGFVLVLTVLSVAVSAVGPRILGHATDLVFNGLVGARMEPGTQVPEDVSTMVEQMDVVPGHGVDFDAVGKVLLGVLALYLLGALFAWLAGFVLNGLVQGVVRRLRDDVEAKIHRLPLGYFDRQPRGELLSRATNDIDNVAQSLQQTLSQLLTALLTVIGVLAMMLWISPLLALVALVSIPVSMVVAGLVMKRSQSLFVNQWRQTGVLNGLVEESYSGHALVKVFGHREETEERFGKVNDELYQASWSAQFVSGLVMPIMAFVGNLTYVVVAVVGAVRVTAGTLSIGEVQAFIQYTRQFNQPVSQVASMVNLLQSGVASAERVFQVLDAPEEDDTGRLALVDGPGEVRFEDVSFSYDPERPLIEHLDLVARPGETVAIVGPTGAGKTTLVNLVMRYYEVNAGRVLLDGVDIAQVSRRDLRGRIGMVLQDTWLFSGTIADNIAYGRPGATRDEIEAAARATFVDRFVHTLPEGYETVLEEDGANLSAGERQLLTIARAFLTDPALLILDEATSSVDTRTEALLQQAMKALRQDRTSFVIAHRLSTIRDADLIVAMEDGRIVEQGTHTELLAAGGLYARLSAAQSAAAGGEG</sequence>
<dbReference type="EMBL" id="JBHSQI010000008">
    <property type="protein sequence ID" value="MFC6154645.1"/>
    <property type="molecule type" value="Genomic_DNA"/>
</dbReference>
<evidence type="ECO:0000256" key="5">
    <source>
        <dbReference type="ARBA" id="ARBA00022989"/>
    </source>
</evidence>
<evidence type="ECO:0000256" key="2">
    <source>
        <dbReference type="ARBA" id="ARBA00022692"/>
    </source>
</evidence>
<feature type="compositionally biased region" description="Low complexity" evidence="7">
    <location>
        <begin position="7"/>
        <end position="20"/>
    </location>
</feature>
<comment type="subcellular location">
    <subcellularLocation>
        <location evidence="1">Cell membrane</location>
        <topology evidence="1">Multi-pass membrane protein</topology>
    </subcellularLocation>
</comment>
<feature type="transmembrane region" description="Helical" evidence="8">
    <location>
        <begin position="68"/>
        <end position="89"/>
    </location>
</feature>
<evidence type="ECO:0000313" key="12">
    <source>
        <dbReference type="Proteomes" id="UP001596098"/>
    </source>
</evidence>
<accession>A0ABW1R195</accession>
<dbReference type="RefSeq" id="WP_128220944.1">
    <property type="nucleotide sequence ID" value="NZ_CP034929.1"/>
</dbReference>
<protein>
    <submittedName>
        <fullName evidence="11">ABC transporter ATP-binding protein</fullName>
    </submittedName>
</protein>
<name>A0ABW1R195_9ACTN</name>
<dbReference type="InterPro" id="IPR027417">
    <property type="entry name" value="P-loop_NTPase"/>
</dbReference>
<dbReference type="Pfam" id="PF00005">
    <property type="entry name" value="ABC_tran"/>
    <property type="match status" value="1"/>
</dbReference>
<dbReference type="CDD" id="cd03254">
    <property type="entry name" value="ABCC_Glucan_exporter_like"/>
    <property type="match status" value="1"/>
</dbReference>
<dbReference type="SUPFAM" id="SSF52540">
    <property type="entry name" value="P-loop containing nucleoside triphosphate hydrolases"/>
    <property type="match status" value="1"/>
</dbReference>
<proteinExistence type="predicted"/>
<feature type="domain" description="ABC transporter" evidence="9">
    <location>
        <begin position="413"/>
        <end position="647"/>
    </location>
</feature>
<evidence type="ECO:0000256" key="7">
    <source>
        <dbReference type="SAM" id="MobiDB-lite"/>
    </source>
</evidence>
<dbReference type="PROSITE" id="PS50929">
    <property type="entry name" value="ABC_TM1F"/>
    <property type="match status" value="1"/>
</dbReference>
<dbReference type="SUPFAM" id="SSF90123">
    <property type="entry name" value="ABC transporter transmembrane region"/>
    <property type="match status" value="1"/>
</dbReference>
<dbReference type="InterPro" id="IPR017871">
    <property type="entry name" value="ABC_transporter-like_CS"/>
</dbReference>
<gene>
    <name evidence="11" type="ORF">ACFPWU_13335</name>
</gene>
<dbReference type="PROSITE" id="PS50893">
    <property type="entry name" value="ABC_TRANSPORTER_2"/>
    <property type="match status" value="1"/>
</dbReference>
<dbReference type="PANTHER" id="PTHR43394">
    <property type="entry name" value="ATP-DEPENDENT PERMEASE MDL1, MITOCHONDRIAL"/>
    <property type="match status" value="1"/>
</dbReference>
<feature type="transmembrane region" description="Helical" evidence="8">
    <location>
        <begin position="321"/>
        <end position="343"/>
    </location>
</feature>
<dbReference type="CDD" id="cd18547">
    <property type="entry name" value="ABC_6TM_Tm288_like"/>
    <property type="match status" value="1"/>
</dbReference>
<keyword evidence="12" id="KW-1185">Reference proteome</keyword>
<evidence type="ECO:0000256" key="4">
    <source>
        <dbReference type="ARBA" id="ARBA00022840"/>
    </source>
</evidence>
<reference evidence="12" key="1">
    <citation type="journal article" date="2019" name="Int. J. Syst. Evol. Microbiol.">
        <title>The Global Catalogue of Microorganisms (GCM) 10K type strain sequencing project: providing services to taxonomists for standard genome sequencing and annotation.</title>
        <authorList>
            <consortium name="The Broad Institute Genomics Platform"/>
            <consortium name="The Broad Institute Genome Sequencing Center for Infectious Disease"/>
            <person name="Wu L."/>
            <person name="Ma J."/>
        </authorList>
    </citation>
    <scope>NUCLEOTIDE SEQUENCE [LARGE SCALE GENOMIC DNA]</scope>
    <source>
        <strain evidence="12">DFY28</strain>
    </source>
</reference>
<dbReference type="Proteomes" id="UP001596098">
    <property type="component" value="Unassembled WGS sequence"/>
</dbReference>
<keyword evidence="5 8" id="KW-1133">Transmembrane helix</keyword>
<dbReference type="InterPro" id="IPR036640">
    <property type="entry name" value="ABC1_TM_sf"/>
</dbReference>
<comment type="caution">
    <text evidence="11">The sequence shown here is derived from an EMBL/GenBank/DDBJ whole genome shotgun (WGS) entry which is preliminary data.</text>
</comment>
<feature type="domain" description="ABC transmembrane type-1" evidence="10">
    <location>
        <begin position="70"/>
        <end position="381"/>
    </location>
</feature>
<dbReference type="Pfam" id="PF00664">
    <property type="entry name" value="ABC_membrane"/>
    <property type="match status" value="1"/>
</dbReference>
<keyword evidence="3" id="KW-0547">Nucleotide-binding</keyword>
<dbReference type="GO" id="GO:0005524">
    <property type="term" value="F:ATP binding"/>
    <property type="evidence" value="ECO:0007669"/>
    <property type="project" value="UniProtKB-KW"/>
</dbReference>